<sequence>MVKKMDLPLISVVMTVHNSEDYLLESVNSVLNQSYRNLQFIIVDDGSTDSTPQLLNKITDKRVEIYTLSENRHISYATNYGFSKVNGKYLAIMDSDDVWNDNKLEIQLNYLKEHPEHKGCFTWVDLIDQDGKLVNEELSQLKELLSANTEDQKYWLRFFFFHGNRLPNPSSMVEAETISSIGGHNLFYIQATDMEWWVRFTQKYTFGVIEEPLMKCRRILNDDKNVSSYSETHDTRFYNEQMHIRYHFFDHMEDELFIHTFKDFFINQNASTPQELSCEKAFLICRSFNQSTAYSALGLLKIEGLLNNPETAALLKEKYNFSTIEVGKYTGTHLYNDPYLQGCQAEYDSLKSSINLCRLHINKLDGEINHQNQEIKKLNMALVEKENVILSLTQQSKELEKSNFDLLNTLNMIENSTSWKITSPFRKLKAKFRDSNNK</sequence>
<dbReference type="KEGG" id="bliq:INP51_03835"/>
<protein>
    <submittedName>
        <fullName evidence="3">Glycosyltransferase family 2 protein</fullName>
    </submittedName>
</protein>
<dbReference type="PANTHER" id="PTHR22916">
    <property type="entry name" value="GLYCOSYLTRANSFERASE"/>
    <property type="match status" value="1"/>
</dbReference>
<evidence type="ECO:0000313" key="4">
    <source>
        <dbReference type="Proteomes" id="UP000593601"/>
    </source>
</evidence>
<gene>
    <name evidence="3" type="ORF">INP51_03835</name>
</gene>
<dbReference type="PANTHER" id="PTHR22916:SF3">
    <property type="entry name" value="UDP-GLCNAC:BETAGAL BETA-1,3-N-ACETYLGLUCOSAMINYLTRANSFERASE-LIKE PROTEIN 1"/>
    <property type="match status" value="1"/>
</dbReference>
<accession>A0A7M2RL69</accession>
<dbReference type="Pfam" id="PF00535">
    <property type="entry name" value="Glycos_transf_2"/>
    <property type="match status" value="1"/>
</dbReference>
<proteinExistence type="predicted"/>
<evidence type="ECO:0000256" key="1">
    <source>
        <dbReference type="SAM" id="Coils"/>
    </source>
</evidence>
<dbReference type="InterPro" id="IPR029044">
    <property type="entry name" value="Nucleotide-diphossugar_trans"/>
</dbReference>
<dbReference type="EMBL" id="CP063304">
    <property type="protein sequence ID" value="QOV20092.1"/>
    <property type="molecule type" value="Genomic_DNA"/>
</dbReference>
<feature type="coiled-coil region" evidence="1">
    <location>
        <begin position="361"/>
        <end position="402"/>
    </location>
</feature>
<feature type="domain" description="Glycosyltransferase 2-like" evidence="2">
    <location>
        <begin position="11"/>
        <end position="161"/>
    </location>
</feature>
<dbReference type="SUPFAM" id="SSF53448">
    <property type="entry name" value="Nucleotide-diphospho-sugar transferases"/>
    <property type="match status" value="1"/>
</dbReference>
<dbReference type="Proteomes" id="UP000593601">
    <property type="component" value="Chromosome"/>
</dbReference>
<dbReference type="AlphaFoldDB" id="A0A7M2RL69"/>
<organism evidence="3 4">
    <name type="scientific">Blautia liquoris</name>
    <dbReference type="NCBI Taxonomy" id="2779518"/>
    <lineage>
        <taxon>Bacteria</taxon>
        <taxon>Bacillati</taxon>
        <taxon>Bacillota</taxon>
        <taxon>Clostridia</taxon>
        <taxon>Lachnospirales</taxon>
        <taxon>Lachnospiraceae</taxon>
        <taxon>Blautia</taxon>
    </lineage>
</organism>
<keyword evidence="1" id="KW-0175">Coiled coil</keyword>
<reference evidence="3 4" key="1">
    <citation type="submission" date="2020-10" db="EMBL/GenBank/DDBJ databases">
        <title>Blautia liquoris sp.nov., isolated from the mud in a fermentation cellar used for the production of Chinese strong-flavoured liquor.</title>
        <authorList>
            <person name="Lu L."/>
        </authorList>
    </citation>
    <scope>NUCLEOTIDE SEQUENCE [LARGE SCALE GENOMIC DNA]</scope>
    <source>
        <strain evidence="3 4">LZLJ-3</strain>
    </source>
</reference>
<evidence type="ECO:0000259" key="2">
    <source>
        <dbReference type="Pfam" id="PF00535"/>
    </source>
</evidence>
<name>A0A7M2RL69_9FIRM</name>
<dbReference type="CDD" id="cd00761">
    <property type="entry name" value="Glyco_tranf_GTA_type"/>
    <property type="match status" value="1"/>
</dbReference>
<dbReference type="Gene3D" id="3.90.550.10">
    <property type="entry name" value="Spore Coat Polysaccharide Biosynthesis Protein SpsA, Chain A"/>
    <property type="match status" value="1"/>
</dbReference>
<keyword evidence="3" id="KW-0808">Transferase</keyword>
<keyword evidence="4" id="KW-1185">Reference proteome</keyword>
<evidence type="ECO:0000313" key="3">
    <source>
        <dbReference type="EMBL" id="QOV20092.1"/>
    </source>
</evidence>
<dbReference type="InterPro" id="IPR001173">
    <property type="entry name" value="Glyco_trans_2-like"/>
</dbReference>
<dbReference type="GO" id="GO:0016758">
    <property type="term" value="F:hexosyltransferase activity"/>
    <property type="evidence" value="ECO:0007669"/>
    <property type="project" value="UniProtKB-ARBA"/>
</dbReference>
<dbReference type="RefSeq" id="WP_193736412.1">
    <property type="nucleotide sequence ID" value="NZ_CP063304.1"/>
</dbReference>